<dbReference type="InterPro" id="IPR003593">
    <property type="entry name" value="AAA+_ATPase"/>
</dbReference>
<dbReference type="InterPro" id="IPR027417">
    <property type="entry name" value="P-loop_NTPase"/>
</dbReference>
<dbReference type="InterPro" id="IPR003439">
    <property type="entry name" value="ABC_transporter-like_ATP-bd"/>
</dbReference>
<keyword evidence="6" id="KW-1185">Reference proteome</keyword>
<dbReference type="RefSeq" id="WP_004074487.1">
    <property type="nucleotide sequence ID" value="NZ_CM001488.1"/>
</dbReference>
<dbReference type="GO" id="GO:0016887">
    <property type="term" value="F:ATP hydrolysis activity"/>
    <property type="evidence" value="ECO:0007669"/>
    <property type="project" value="InterPro"/>
</dbReference>
<evidence type="ECO:0000313" key="5">
    <source>
        <dbReference type="EMBL" id="EIM64848.1"/>
    </source>
</evidence>
<sequence>MNILSNQFASGPILDVQELSKAFSVNSEQTPVLSGLSFQAGPGEFICIIGQSGCGKSTLIKLLAGFVPPTSGRILFKGKNITAPGPDRCVVFQEDALFSWLTVAENIGFGLKRKALSAAEKQGRVNRFLDLVGLTEFKNYLPREISGGMKQRVALARVLVLSPEVLLMDEPFAALDAQTREQMQNLLLSLWEQLKQTIVFVTHDVREAVTLADRTMVMGRITGKTIINPTHLVPIPLERPRIQNSREFMKLAAQLKAMVFRI</sequence>
<dbReference type="PANTHER" id="PTHR42781:SF8">
    <property type="entry name" value="BICARBONATE TRANSPORT ATP-BINDING PROTEIN CMPC"/>
    <property type="match status" value="1"/>
</dbReference>
<dbReference type="SUPFAM" id="SSF52540">
    <property type="entry name" value="P-loop containing nucleoside triphosphate hydrolases"/>
    <property type="match status" value="1"/>
</dbReference>
<accession>I5B5T5</accession>
<dbReference type="CDD" id="cd03293">
    <property type="entry name" value="ABC_NrtD_SsuB_transporters"/>
    <property type="match status" value="1"/>
</dbReference>
<dbReference type="GO" id="GO:0005524">
    <property type="term" value="F:ATP binding"/>
    <property type="evidence" value="ECO:0007669"/>
    <property type="project" value="UniProtKB-KW"/>
</dbReference>
<dbReference type="InterPro" id="IPR017871">
    <property type="entry name" value="ABC_transporter-like_CS"/>
</dbReference>
<reference evidence="5 6" key="1">
    <citation type="submission" date="2011-09" db="EMBL/GenBank/DDBJ databases">
        <authorList>
            <consortium name="US DOE Joint Genome Institute (JGI-PGF)"/>
            <person name="Lucas S."/>
            <person name="Han J."/>
            <person name="Lapidus A."/>
            <person name="Cheng J.-F."/>
            <person name="Goodwin L."/>
            <person name="Pitluck S."/>
            <person name="Peters L."/>
            <person name="Land M.L."/>
            <person name="Hauser L."/>
            <person name="Orellana R."/>
            <person name="Lovley D."/>
            <person name="Woyke T.J."/>
        </authorList>
    </citation>
    <scope>NUCLEOTIDE SEQUENCE [LARGE SCALE GENOMIC DNA]</scope>
    <source>
        <strain evidence="5 6">2ac9</strain>
    </source>
</reference>
<evidence type="ECO:0000256" key="3">
    <source>
        <dbReference type="ARBA" id="ARBA00022840"/>
    </source>
</evidence>
<dbReference type="Gene3D" id="3.40.50.300">
    <property type="entry name" value="P-loop containing nucleotide triphosphate hydrolases"/>
    <property type="match status" value="1"/>
</dbReference>
<evidence type="ECO:0000259" key="4">
    <source>
        <dbReference type="PROSITE" id="PS50893"/>
    </source>
</evidence>
<dbReference type="OrthoDB" id="9809450at2"/>
<evidence type="ECO:0000313" key="6">
    <source>
        <dbReference type="Proteomes" id="UP000005778"/>
    </source>
</evidence>
<dbReference type="PROSITE" id="PS00211">
    <property type="entry name" value="ABC_TRANSPORTER_1"/>
    <property type="match status" value="1"/>
</dbReference>
<organism evidence="5 6">
    <name type="scientific">Desulfobacter postgatei 2ac9</name>
    <dbReference type="NCBI Taxonomy" id="879212"/>
    <lineage>
        <taxon>Bacteria</taxon>
        <taxon>Pseudomonadati</taxon>
        <taxon>Thermodesulfobacteriota</taxon>
        <taxon>Desulfobacteria</taxon>
        <taxon>Desulfobacterales</taxon>
        <taxon>Desulfobacteraceae</taxon>
        <taxon>Desulfobacter</taxon>
    </lineage>
</organism>
<dbReference type="Proteomes" id="UP000005778">
    <property type="component" value="Chromosome"/>
</dbReference>
<reference evidence="5 6" key="2">
    <citation type="submission" date="2012-02" db="EMBL/GenBank/DDBJ databases">
        <title>Improved High-Quality Draft sequence of Desulfobacter postgatei 2ac9.</title>
        <authorList>
            <consortium name="US DOE Joint Genome Institute"/>
            <person name="Lucas S."/>
            <person name="Han J."/>
            <person name="Lapidus A."/>
            <person name="Cheng J.-F."/>
            <person name="Goodwin L."/>
            <person name="Pitluck S."/>
            <person name="Peters L."/>
            <person name="Ovchinnikova G."/>
            <person name="Held B."/>
            <person name="Detter J.C."/>
            <person name="Han C."/>
            <person name="Tapia R."/>
            <person name="Land M."/>
            <person name="Hauser L."/>
            <person name="Kyrpides N."/>
            <person name="Ivanova N."/>
            <person name="Pagani I."/>
            <person name="Orellana R."/>
            <person name="Lovley D."/>
            <person name="Woyke T."/>
        </authorList>
    </citation>
    <scope>NUCLEOTIDE SEQUENCE [LARGE SCALE GENOMIC DNA]</scope>
    <source>
        <strain evidence="5 6">2ac9</strain>
    </source>
</reference>
<dbReference type="STRING" id="879212.DespoDRAFT_03038"/>
<keyword evidence="3" id="KW-0067">ATP-binding</keyword>
<gene>
    <name evidence="5" type="ORF">DespoDRAFT_03038</name>
</gene>
<evidence type="ECO:0000256" key="1">
    <source>
        <dbReference type="ARBA" id="ARBA00022448"/>
    </source>
</evidence>
<dbReference type="SMART" id="SM00382">
    <property type="entry name" value="AAA"/>
    <property type="match status" value="1"/>
</dbReference>
<dbReference type="EMBL" id="CM001488">
    <property type="protein sequence ID" value="EIM64848.1"/>
    <property type="molecule type" value="Genomic_DNA"/>
</dbReference>
<protein>
    <submittedName>
        <fullName evidence="5">ABC-type nitrate/sulfonate/bicarbonate transport system, ATPase component</fullName>
    </submittedName>
</protein>
<dbReference type="InterPro" id="IPR050093">
    <property type="entry name" value="ABC_SmlMolc_Importer"/>
</dbReference>
<dbReference type="HOGENOM" id="CLU_000604_1_22_7"/>
<dbReference type="AlphaFoldDB" id="I5B5T5"/>
<evidence type="ECO:0000256" key="2">
    <source>
        <dbReference type="ARBA" id="ARBA00022741"/>
    </source>
</evidence>
<keyword evidence="2" id="KW-0547">Nucleotide-binding</keyword>
<name>I5B5T5_9BACT</name>
<dbReference type="eggNOG" id="COG1116">
    <property type="taxonomic scope" value="Bacteria"/>
</dbReference>
<proteinExistence type="predicted"/>
<dbReference type="PROSITE" id="PS50893">
    <property type="entry name" value="ABC_TRANSPORTER_2"/>
    <property type="match status" value="1"/>
</dbReference>
<keyword evidence="1" id="KW-0813">Transport</keyword>
<feature type="domain" description="ABC transporter" evidence="4">
    <location>
        <begin position="14"/>
        <end position="245"/>
    </location>
</feature>
<dbReference type="PANTHER" id="PTHR42781">
    <property type="entry name" value="SPERMIDINE/PUTRESCINE IMPORT ATP-BINDING PROTEIN POTA"/>
    <property type="match status" value="1"/>
</dbReference>
<dbReference type="Pfam" id="PF00005">
    <property type="entry name" value="ABC_tran"/>
    <property type="match status" value="1"/>
</dbReference>